<dbReference type="Proteomes" id="UP000715781">
    <property type="component" value="Unassembled WGS sequence"/>
</dbReference>
<organism evidence="2 3">
    <name type="scientific">Mojavia pulchra JT2-VF2</name>
    <dbReference type="NCBI Taxonomy" id="287848"/>
    <lineage>
        <taxon>Bacteria</taxon>
        <taxon>Bacillati</taxon>
        <taxon>Cyanobacteriota</taxon>
        <taxon>Cyanophyceae</taxon>
        <taxon>Nostocales</taxon>
        <taxon>Nostocaceae</taxon>
    </lineage>
</organism>
<evidence type="ECO:0000256" key="1">
    <source>
        <dbReference type="SAM" id="Phobius"/>
    </source>
</evidence>
<sequence>MAFRNNVVTNMWQKVQQDSVSWGSLALWVGSLIGLLIMLSMFANA</sequence>
<name>A0A951PW77_9NOST</name>
<reference evidence="2" key="1">
    <citation type="submission" date="2021-05" db="EMBL/GenBank/DDBJ databases">
        <authorList>
            <person name="Pietrasiak N."/>
            <person name="Ward R."/>
            <person name="Stajich J.E."/>
            <person name="Kurbessoian T."/>
        </authorList>
    </citation>
    <scope>NUCLEOTIDE SEQUENCE</scope>
    <source>
        <strain evidence="2">JT2-VF2</strain>
    </source>
</reference>
<feature type="transmembrane region" description="Helical" evidence="1">
    <location>
        <begin position="20"/>
        <end position="43"/>
    </location>
</feature>
<reference evidence="2" key="2">
    <citation type="journal article" date="2022" name="Microbiol. Resour. Announc.">
        <title>Metagenome Sequencing to Explore Phylogenomics of Terrestrial Cyanobacteria.</title>
        <authorList>
            <person name="Ward R.D."/>
            <person name="Stajich J.E."/>
            <person name="Johansen J.R."/>
            <person name="Huntemann M."/>
            <person name="Clum A."/>
            <person name="Foster B."/>
            <person name="Foster B."/>
            <person name="Roux S."/>
            <person name="Palaniappan K."/>
            <person name="Varghese N."/>
            <person name="Mukherjee S."/>
            <person name="Reddy T.B.K."/>
            <person name="Daum C."/>
            <person name="Copeland A."/>
            <person name="Chen I.A."/>
            <person name="Ivanova N.N."/>
            <person name="Kyrpides N.C."/>
            <person name="Shapiro N."/>
            <person name="Eloe-Fadrosh E.A."/>
            <person name="Pietrasiak N."/>
        </authorList>
    </citation>
    <scope>NUCLEOTIDE SEQUENCE</scope>
    <source>
        <strain evidence="2">JT2-VF2</strain>
    </source>
</reference>
<comment type="caution">
    <text evidence="2">The sequence shown here is derived from an EMBL/GenBank/DDBJ whole genome shotgun (WGS) entry which is preliminary data.</text>
</comment>
<dbReference type="EMBL" id="JAHHHN010000003">
    <property type="protein sequence ID" value="MBW4560995.1"/>
    <property type="molecule type" value="Genomic_DNA"/>
</dbReference>
<keyword evidence="1" id="KW-1133">Transmembrane helix</keyword>
<accession>A0A951PW77</accession>
<evidence type="ECO:0000313" key="2">
    <source>
        <dbReference type="EMBL" id="MBW4560995.1"/>
    </source>
</evidence>
<keyword evidence="1" id="KW-0812">Transmembrane</keyword>
<protein>
    <submittedName>
        <fullName evidence="2">Uncharacterized protein</fullName>
    </submittedName>
</protein>
<keyword evidence="1" id="KW-0472">Membrane</keyword>
<dbReference type="AlphaFoldDB" id="A0A951PW77"/>
<evidence type="ECO:0000313" key="3">
    <source>
        <dbReference type="Proteomes" id="UP000715781"/>
    </source>
</evidence>
<gene>
    <name evidence="2" type="ORF">KME32_07510</name>
</gene>
<proteinExistence type="predicted"/>